<comment type="caution">
    <text evidence="2">The sequence shown here is derived from an EMBL/GenBank/DDBJ whole genome shotgun (WGS) entry which is preliminary data.</text>
</comment>
<feature type="transmembrane region" description="Helical" evidence="1">
    <location>
        <begin position="272"/>
        <end position="290"/>
    </location>
</feature>
<feature type="transmembrane region" description="Helical" evidence="1">
    <location>
        <begin position="16"/>
        <end position="34"/>
    </location>
</feature>
<feature type="transmembrane region" description="Helical" evidence="1">
    <location>
        <begin position="296"/>
        <end position="315"/>
    </location>
</feature>
<keyword evidence="1" id="KW-1133">Transmembrane helix</keyword>
<dbReference type="RefSeq" id="WP_262568022.1">
    <property type="nucleotide sequence ID" value="NZ_JAPFCC010000001.1"/>
</dbReference>
<feature type="transmembrane region" description="Helical" evidence="1">
    <location>
        <begin position="209"/>
        <end position="229"/>
    </location>
</feature>
<feature type="transmembrane region" description="Helical" evidence="1">
    <location>
        <begin position="241"/>
        <end position="260"/>
    </location>
</feature>
<dbReference type="EMBL" id="JAPFCC010000001">
    <property type="protein sequence ID" value="MCW7553163.1"/>
    <property type="molecule type" value="Genomic_DNA"/>
</dbReference>
<sequence>MKHFNLNEATIEKNSMFFPLMIFLVCLTVGFRELDVGTDTRQYYEYFSNIVRFGLYESRMEPGFTYLTYISSLISDQHFFYFFTLNLLLNATLYTSINRITLYLNPDRVWPTILFCFACLFLSSFYLVASVNGIRQGLAAPFLFISAVSILERRYYNFIIMAILSFSFHYSSLFYLLSLSLLLLRLRSCLIAFLLIAIAYPFGLSEKFVSLVSSLLGLNLYSDIIHYGEHAQSLYGFQLDFYLYSCLTVLFAITYISYFCNSSIKEKMLNIVKIYISLLTPYFILGFGGFSNRFAYTAWIFFPILLGVFLINSRIEFFQHKTIAVIFFILSSIFFINRVAGFI</sequence>
<dbReference type="InterPro" id="IPR049458">
    <property type="entry name" value="EpsG-like"/>
</dbReference>
<keyword evidence="1" id="KW-0472">Membrane</keyword>
<feature type="transmembrane region" description="Helical" evidence="1">
    <location>
        <begin position="109"/>
        <end position="128"/>
    </location>
</feature>
<evidence type="ECO:0000313" key="2">
    <source>
        <dbReference type="EMBL" id="MCW7553163.1"/>
    </source>
</evidence>
<keyword evidence="3" id="KW-1185">Reference proteome</keyword>
<evidence type="ECO:0000313" key="3">
    <source>
        <dbReference type="Proteomes" id="UP001209854"/>
    </source>
</evidence>
<keyword evidence="1" id="KW-0812">Transmembrane</keyword>
<feature type="transmembrane region" description="Helical" evidence="1">
    <location>
        <begin position="79"/>
        <end position="97"/>
    </location>
</feature>
<dbReference type="Proteomes" id="UP001209854">
    <property type="component" value="Unassembled WGS sequence"/>
</dbReference>
<feature type="transmembrane region" description="Helical" evidence="1">
    <location>
        <begin position="183"/>
        <end position="202"/>
    </location>
</feature>
<feature type="transmembrane region" description="Helical" evidence="1">
    <location>
        <begin position="322"/>
        <end position="340"/>
    </location>
</feature>
<feature type="transmembrane region" description="Helical" evidence="1">
    <location>
        <begin position="158"/>
        <end position="177"/>
    </location>
</feature>
<accession>A0ABT3MUX1</accession>
<proteinExistence type="predicted"/>
<organism evidence="2 3">
    <name type="scientific">Endozoicomonas gorgoniicola</name>
    <dbReference type="NCBI Taxonomy" id="1234144"/>
    <lineage>
        <taxon>Bacteria</taxon>
        <taxon>Pseudomonadati</taxon>
        <taxon>Pseudomonadota</taxon>
        <taxon>Gammaproteobacteria</taxon>
        <taxon>Oceanospirillales</taxon>
        <taxon>Endozoicomonadaceae</taxon>
        <taxon>Endozoicomonas</taxon>
    </lineage>
</organism>
<protein>
    <submittedName>
        <fullName evidence="2">EpsG family protein</fullName>
    </submittedName>
</protein>
<evidence type="ECO:0000256" key="1">
    <source>
        <dbReference type="SAM" id="Phobius"/>
    </source>
</evidence>
<name>A0ABT3MUX1_9GAMM</name>
<gene>
    <name evidence="2" type="ORF">NX722_11045</name>
</gene>
<reference evidence="2 3" key="1">
    <citation type="submission" date="2022-10" db="EMBL/GenBank/DDBJ databases">
        <title>High-quality genome sequences of two octocoral-associated bacteria, Endozoicomonas euniceicola EF212 and Endozoicomonas gorgoniicola PS125.</title>
        <authorList>
            <person name="Chiou Y.-J."/>
            <person name="Chen Y.-H."/>
        </authorList>
    </citation>
    <scope>NUCLEOTIDE SEQUENCE [LARGE SCALE GENOMIC DNA]</scope>
    <source>
        <strain evidence="2 3">PS125</strain>
    </source>
</reference>
<dbReference type="Pfam" id="PF14897">
    <property type="entry name" value="EpsG"/>
    <property type="match status" value="1"/>
</dbReference>